<dbReference type="Pfam" id="PF00271">
    <property type="entry name" value="Helicase_C"/>
    <property type="match status" value="1"/>
</dbReference>
<keyword evidence="2" id="KW-0547">Nucleotide-binding</keyword>
<dbReference type="GO" id="GO:0005634">
    <property type="term" value="C:nucleus"/>
    <property type="evidence" value="ECO:0007669"/>
    <property type="project" value="TreeGrafter"/>
</dbReference>
<evidence type="ECO:0000259" key="7">
    <source>
        <dbReference type="PROSITE" id="PS51192"/>
    </source>
</evidence>
<evidence type="ECO:0000256" key="1">
    <source>
        <dbReference type="ARBA" id="ARBA00005446"/>
    </source>
</evidence>
<dbReference type="EC" id="5.6.2.4" evidence="5"/>
<dbReference type="SMART" id="SM00487">
    <property type="entry name" value="DEXDc"/>
    <property type="match status" value="1"/>
</dbReference>
<dbReference type="InterPro" id="IPR001650">
    <property type="entry name" value="Helicase_C-like"/>
</dbReference>
<comment type="caution">
    <text evidence="9">The sequence shown here is derived from an EMBL/GenBank/DDBJ whole genome shotgun (WGS) entry which is preliminary data.</text>
</comment>
<dbReference type="GO" id="GO:0005524">
    <property type="term" value="F:ATP binding"/>
    <property type="evidence" value="ECO:0007669"/>
    <property type="project" value="UniProtKB-KW"/>
</dbReference>
<gene>
    <name evidence="9" type="ORF">D9758_015507</name>
</gene>
<evidence type="ECO:0000256" key="5">
    <source>
        <dbReference type="ARBA" id="ARBA00034808"/>
    </source>
</evidence>
<dbReference type="SUPFAM" id="SSF52540">
    <property type="entry name" value="P-loop containing nucleoside triphosphate hydrolases"/>
    <property type="match status" value="1"/>
</dbReference>
<evidence type="ECO:0000256" key="3">
    <source>
        <dbReference type="ARBA" id="ARBA00022840"/>
    </source>
</evidence>
<dbReference type="GO" id="GO:0000724">
    <property type="term" value="P:double-strand break repair via homologous recombination"/>
    <property type="evidence" value="ECO:0007669"/>
    <property type="project" value="TreeGrafter"/>
</dbReference>
<feature type="domain" description="Helicase ATP-binding" evidence="7">
    <location>
        <begin position="45"/>
        <end position="219"/>
    </location>
</feature>
<feature type="compositionally biased region" description="Basic residues" evidence="6">
    <location>
        <begin position="623"/>
        <end position="638"/>
    </location>
</feature>
<sequence>MAPKLEMSFTAKWTDTEGLNTLKQIISRRVPQWPNGLRDFQLENIPRVLDGENLLVFTATGDGKSSFYDVPVLVHMELAANPQLYAPFPIRETPVAIVVTPTKGLANSIILEARGFGLSGLSYCHETLVKYSAQDLPGLICKCTEWQIICVDPEHLATKEWARILQNETFLKNLVLFCVEEAHLIRSWSPNFRPQFEFIGATARGFIPEHVSIVALTATCAPGPHTLAISQSLGMFGSSYHLIRRSNERINMQLIVDPLKREKAVPKFAKILDYLRDGRKTVIHVKTIPDAYDIYEFLWRHIPPGINHLRRMRMYHSLCTDDYNRNTFERIDNDPLLQVVIVTVAFMVGINCKRLLDSISYNFPLTIDDFVQMMGRAGRAEDVTCRGIAIVPEKLVQQAKDFMHTYLEIQPRASKTAIKNKSRKKKEDSEEMDMGKASFLAEEICLTGNINDHFSNPPVETSRLDCREADCKVYCALCAKRYSISYTFKASDSESSFPWLPLIILSPLKSTTPCKSKTSLGKAERLKMRNWLEAFRQLVHSEFEPFTPILSHYPIAWFLSDAIIDDVLDNFLKIKVLEDLHVLLERHAWKYIEAKGDMLLRLIIDFQEKIYEWRSEDAEAKTKNRPKKQVSKGSRKKKQIVESDSEPEMEYESGLSGEENQDMEEGLMAIPITIQPIPSNSTRPRKPRKPLQTMNEVAAEYGPIRTKRR</sequence>
<dbReference type="GO" id="GO:0009378">
    <property type="term" value="F:four-way junction helicase activity"/>
    <property type="evidence" value="ECO:0007669"/>
    <property type="project" value="TreeGrafter"/>
</dbReference>
<dbReference type="Pfam" id="PF00270">
    <property type="entry name" value="DEAD"/>
    <property type="match status" value="1"/>
</dbReference>
<dbReference type="GO" id="GO:0043138">
    <property type="term" value="F:3'-5' DNA helicase activity"/>
    <property type="evidence" value="ECO:0007669"/>
    <property type="project" value="UniProtKB-EC"/>
</dbReference>
<feature type="domain" description="Helicase C-terminal" evidence="8">
    <location>
        <begin position="267"/>
        <end position="418"/>
    </location>
</feature>
<dbReference type="OrthoDB" id="3260945at2759"/>
<evidence type="ECO:0000256" key="6">
    <source>
        <dbReference type="SAM" id="MobiDB-lite"/>
    </source>
</evidence>
<evidence type="ECO:0000313" key="10">
    <source>
        <dbReference type="Proteomes" id="UP000559256"/>
    </source>
</evidence>
<dbReference type="AlphaFoldDB" id="A0A8H5CWT8"/>
<accession>A0A8H5CWT8</accession>
<dbReference type="InterPro" id="IPR027417">
    <property type="entry name" value="P-loop_NTPase"/>
</dbReference>
<dbReference type="EMBL" id="JAACJM010000081">
    <property type="protein sequence ID" value="KAF5349385.1"/>
    <property type="molecule type" value="Genomic_DNA"/>
</dbReference>
<comment type="catalytic activity">
    <reaction evidence="4">
        <text>Couples ATP hydrolysis with the unwinding of duplex DNA by translocating in the 3'-5' direction.</text>
        <dbReference type="EC" id="5.6.2.4"/>
    </reaction>
</comment>
<dbReference type="PROSITE" id="PS51194">
    <property type="entry name" value="HELICASE_CTER"/>
    <property type="match status" value="1"/>
</dbReference>
<keyword evidence="3" id="KW-0067">ATP-binding</keyword>
<evidence type="ECO:0000256" key="2">
    <source>
        <dbReference type="ARBA" id="ARBA00022741"/>
    </source>
</evidence>
<reference evidence="9 10" key="1">
    <citation type="journal article" date="2020" name="ISME J.">
        <title>Uncovering the hidden diversity of litter-decomposition mechanisms in mushroom-forming fungi.</title>
        <authorList>
            <person name="Floudas D."/>
            <person name="Bentzer J."/>
            <person name="Ahren D."/>
            <person name="Johansson T."/>
            <person name="Persson P."/>
            <person name="Tunlid A."/>
        </authorList>
    </citation>
    <scope>NUCLEOTIDE SEQUENCE [LARGE SCALE GENOMIC DNA]</scope>
    <source>
        <strain evidence="9 10">CBS 291.85</strain>
    </source>
</reference>
<protein>
    <recommendedName>
        <fullName evidence="5">DNA 3'-5' helicase</fullName>
        <ecNumber evidence="5">5.6.2.4</ecNumber>
    </recommendedName>
</protein>
<dbReference type="InterPro" id="IPR011545">
    <property type="entry name" value="DEAD/DEAH_box_helicase_dom"/>
</dbReference>
<dbReference type="GO" id="GO:0003676">
    <property type="term" value="F:nucleic acid binding"/>
    <property type="evidence" value="ECO:0007669"/>
    <property type="project" value="InterPro"/>
</dbReference>
<dbReference type="GO" id="GO:0005694">
    <property type="term" value="C:chromosome"/>
    <property type="evidence" value="ECO:0007669"/>
    <property type="project" value="TreeGrafter"/>
</dbReference>
<dbReference type="PANTHER" id="PTHR13710">
    <property type="entry name" value="DNA HELICASE RECQ FAMILY MEMBER"/>
    <property type="match status" value="1"/>
</dbReference>
<dbReference type="PROSITE" id="PS51192">
    <property type="entry name" value="HELICASE_ATP_BIND_1"/>
    <property type="match status" value="1"/>
</dbReference>
<name>A0A8H5CWT8_9AGAR</name>
<dbReference type="GO" id="GO:0005737">
    <property type="term" value="C:cytoplasm"/>
    <property type="evidence" value="ECO:0007669"/>
    <property type="project" value="TreeGrafter"/>
</dbReference>
<dbReference type="Proteomes" id="UP000559256">
    <property type="component" value="Unassembled WGS sequence"/>
</dbReference>
<evidence type="ECO:0000256" key="4">
    <source>
        <dbReference type="ARBA" id="ARBA00034617"/>
    </source>
</evidence>
<evidence type="ECO:0000259" key="8">
    <source>
        <dbReference type="PROSITE" id="PS51194"/>
    </source>
</evidence>
<dbReference type="Gene3D" id="3.40.50.300">
    <property type="entry name" value="P-loop containing nucleotide triphosphate hydrolases"/>
    <property type="match status" value="2"/>
</dbReference>
<feature type="region of interest" description="Disordered" evidence="6">
    <location>
        <begin position="617"/>
        <end position="709"/>
    </location>
</feature>
<keyword evidence="10" id="KW-1185">Reference proteome</keyword>
<organism evidence="9 10">
    <name type="scientific">Tetrapyrgos nigripes</name>
    <dbReference type="NCBI Taxonomy" id="182062"/>
    <lineage>
        <taxon>Eukaryota</taxon>
        <taxon>Fungi</taxon>
        <taxon>Dikarya</taxon>
        <taxon>Basidiomycota</taxon>
        <taxon>Agaricomycotina</taxon>
        <taxon>Agaricomycetes</taxon>
        <taxon>Agaricomycetidae</taxon>
        <taxon>Agaricales</taxon>
        <taxon>Marasmiineae</taxon>
        <taxon>Marasmiaceae</taxon>
        <taxon>Tetrapyrgos</taxon>
    </lineage>
</organism>
<comment type="similarity">
    <text evidence="1">Belongs to the helicase family. RecQ subfamily.</text>
</comment>
<evidence type="ECO:0000313" key="9">
    <source>
        <dbReference type="EMBL" id="KAF5349385.1"/>
    </source>
</evidence>
<dbReference type="PANTHER" id="PTHR13710:SF120">
    <property type="entry name" value="BIFUNCTIONAL 3'-5' EXONUCLEASE_ATP-DEPENDENT HELICASE WRN"/>
    <property type="match status" value="1"/>
</dbReference>
<dbReference type="InterPro" id="IPR014001">
    <property type="entry name" value="Helicase_ATP-bd"/>
</dbReference>
<proteinExistence type="inferred from homology"/>